<evidence type="ECO:0000313" key="2">
    <source>
        <dbReference type="Proteomes" id="UP000683360"/>
    </source>
</evidence>
<protein>
    <submittedName>
        <fullName evidence="1">Uncharacterized protein</fullName>
    </submittedName>
</protein>
<dbReference type="Proteomes" id="UP000683360">
    <property type="component" value="Unassembled WGS sequence"/>
</dbReference>
<dbReference type="EMBL" id="CAJPWZ010002716">
    <property type="protein sequence ID" value="CAG2243817.1"/>
    <property type="molecule type" value="Genomic_DNA"/>
</dbReference>
<reference evidence="1" key="1">
    <citation type="submission" date="2021-03" db="EMBL/GenBank/DDBJ databases">
        <authorList>
            <person name="Bekaert M."/>
        </authorList>
    </citation>
    <scope>NUCLEOTIDE SEQUENCE</scope>
</reference>
<dbReference type="OrthoDB" id="10449761at2759"/>
<dbReference type="AlphaFoldDB" id="A0A8S3UDB2"/>
<name>A0A8S3UDB2_MYTED</name>
<proteinExistence type="predicted"/>
<sequence>MFAVTENKPKHSISMSSLGNESEGLSYICLLIDNITVKRLISEVVEDFSSNLNNNHKEVTEFVKGFEKLSKHESDLIQKSVADQSRAIKHTQEAVEKMGVQLVTNNAEIIKMRESQAEECAVLWHLKTPKEWNENAVADTLRDFEKLEDKQDFKIKFVREGSLIILTTVPYGILHDKIKYEDAIKKFLTRMMNVCSINTEAACDVEATLHILENDEVSIQHSYVLCEDKSTQISIPQEDKCFQVNSYDWCDLTYEKSQKDVKPKLQSYHPFGWVLHSECFIVSIGNFWDNRGLEDLPSDLELYATCTVDQMPNNNSTEQFELSI</sequence>
<gene>
    <name evidence="1" type="ORF">MEDL_55924</name>
</gene>
<evidence type="ECO:0000313" key="1">
    <source>
        <dbReference type="EMBL" id="CAG2243817.1"/>
    </source>
</evidence>
<organism evidence="1 2">
    <name type="scientific">Mytilus edulis</name>
    <name type="common">Blue mussel</name>
    <dbReference type="NCBI Taxonomy" id="6550"/>
    <lineage>
        <taxon>Eukaryota</taxon>
        <taxon>Metazoa</taxon>
        <taxon>Spiralia</taxon>
        <taxon>Lophotrochozoa</taxon>
        <taxon>Mollusca</taxon>
        <taxon>Bivalvia</taxon>
        <taxon>Autobranchia</taxon>
        <taxon>Pteriomorphia</taxon>
        <taxon>Mytilida</taxon>
        <taxon>Mytiloidea</taxon>
        <taxon>Mytilidae</taxon>
        <taxon>Mytilinae</taxon>
        <taxon>Mytilus</taxon>
    </lineage>
</organism>
<accession>A0A8S3UDB2</accession>
<comment type="caution">
    <text evidence="1">The sequence shown here is derived from an EMBL/GenBank/DDBJ whole genome shotgun (WGS) entry which is preliminary data.</text>
</comment>
<keyword evidence="2" id="KW-1185">Reference proteome</keyword>